<dbReference type="OrthoDB" id="1258937at2759"/>
<comment type="caution">
    <text evidence="2">The sequence shown here is derived from an EMBL/GenBank/DDBJ whole genome shotgun (WGS) entry which is preliminary data.</text>
</comment>
<keyword evidence="3" id="KW-1185">Reference proteome</keyword>
<dbReference type="Gene3D" id="2.40.70.10">
    <property type="entry name" value="Acid Proteases"/>
    <property type="match status" value="1"/>
</dbReference>
<dbReference type="InterPro" id="IPR021109">
    <property type="entry name" value="Peptidase_aspartic_dom_sf"/>
</dbReference>
<dbReference type="EMBL" id="SPHZ02000003">
    <property type="protein sequence ID" value="KAF0926845.1"/>
    <property type="molecule type" value="Genomic_DNA"/>
</dbReference>
<dbReference type="InterPro" id="IPR032799">
    <property type="entry name" value="TAXi_C"/>
</dbReference>
<accession>A0A6G1EQH9</accession>
<dbReference type="Proteomes" id="UP000479710">
    <property type="component" value="Unassembled WGS sequence"/>
</dbReference>
<gene>
    <name evidence="2" type="ORF">E2562_027429</name>
</gene>
<evidence type="ECO:0000313" key="3">
    <source>
        <dbReference type="Proteomes" id="UP000479710"/>
    </source>
</evidence>
<protein>
    <recommendedName>
        <fullName evidence="1">Xylanase inhibitor C-terminal domain-containing protein</fullName>
    </recommendedName>
</protein>
<dbReference type="Pfam" id="PF14541">
    <property type="entry name" value="TAXi_C"/>
    <property type="match status" value="1"/>
</dbReference>
<proteinExistence type="predicted"/>
<dbReference type="AlphaFoldDB" id="A0A6G1EQH9"/>
<name>A0A6G1EQH9_9ORYZ</name>
<evidence type="ECO:0000313" key="2">
    <source>
        <dbReference type="EMBL" id="KAF0926845.1"/>
    </source>
</evidence>
<organism evidence="2 3">
    <name type="scientific">Oryza meyeriana var. granulata</name>
    <dbReference type="NCBI Taxonomy" id="110450"/>
    <lineage>
        <taxon>Eukaryota</taxon>
        <taxon>Viridiplantae</taxon>
        <taxon>Streptophyta</taxon>
        <taxon>Embryophyta</taxon>
        <taxon>Tracheophyta</taxon>
        <taxon>Spermatophyta</taxon>
        <taxon>Magnoliopsida</taxon>
        <taxon>Liliopsida</taxon>
        <taxon>Poales</taxon>
        <taxon>Poaceae</taxon>
        <taxon>BOP clade</taxon>
        <taxon>Oryzoideae</taxon>
        <taxon>Oryzeae</taxon>
        <taxon>Oryzinae</taxon>
        <taxon>Oryza</taxon>
        <taxon>Oryza meyeriana</taxon>
    </lineage>
</organism>
<reference evidence="2 3" key="1">
    <citation type="submission" date="2019-11" db="EMBL/GenBank/DDBJ databases">
        <title>Whole genome sequence of Oryza granulata.</title>
        <authorList>
            <person name="Li W."/>
        </authorList>
    </citation>
    <scope>NUCLEOTIDE SEQUENCE [LARGE SCALE GENOMIC DNA]</scope>
    <source>
        <strain evidence="3">cv. Menghai</strain>
        <tissue evidence="2">Leaf</tissue>
    </source>
</reference>
<sequence length="69" mass="7951">MRPDVFRAFEEAFDTTMVERSKYTFSNVTRHPLVEPFKLCYNGVFLMRKRPASVDIPTIHLELDGATGT</sequence>
<dbReference type="SUPFAM" id="SSF50630">
    <property type="entry name" value="Acid proteases"/>
    <property type="match status" value="1"/>
</dbReference>
<feature type="domain" description="Xylanase inhibitor C-terminal" evidence="1">
    <location>
        <begin position="1"/>
        <end position="65"/>
    </location>
</feature>
<evidence type="ECO:0000259" key="1">
    <source>
        <dbReference type="Pfam" id="PF14541"/>
    </source>
</evidence>